<feature type="compositionally biased region" description="Polar residues" evidence="1">
    <location>
        <begin position="684"/>
        <end position="695"/>
    </location>
</feature>
<feature type="compositionally biased region" description="Basic and acidic residues" evidence="1">
    <location>
        <begin position="293"/>
        <end position="304"/>
    </location>
</feature>
<dbReference type="EMBL" id="SNSC02000020">
    <property type="protein sequence ID" value="TID15634.1"/>
    <property type="molecule type" value="Genomic_DNA"/>
</dbReference>
<sequence>MASRPPFSPFGQAFTNQTTSANTDSIDPALEEPGPLGHNFEGDQYALYGSQHNETMNGSEGTWDFTMTQEQWYNILGEQLAAGQSIAYNSQPIEGNDIFNQTVDEVASQSYDADPFSPIASQQQWDGQQGSLFPANYSQGNWENHGSQIYDNFQQLLQSQYGYDHRLPAGSYRDMPYDSQQTVFTPQYHVVNDQGQFGGHGRQDSGYNVLQQQYVPQTSSANINRYAEPQVGAQHAIHSQQAMAAGVNGMHQQFRQPSWDEYQQPRTNEYRPVSPIVAPQPQRSLSDSVENDTDAHTLDHDGRPHTSAGNFNSYQDSPVQNERQPHAMVPQRRVNHPQQAAMPLFNDLAPQSYQDGLQQLRQGSLDTIKSQASDSRLSRESTVENQSVPPQVTIPPDCPIGNLTDYSLDFVRPPQKVIKKAVDDHWIDYPGPVQEFFTSPFPEYCLTPENPNNFLPPAIHIKTLSPAQMLEYHARAPQHRDLMHQFVVPRITGYPNELPGDTPAIKQKKFKNNTISMRQQRLREQNGQFMGDAKIARVAKKEKHKSLTKVFMEVLPKMNGASLLHGTIGQIMQTTDGRWFTRTSFTGGGLNGDHDFPLRQPMAIPRPLAEELKKAGLPEPDLHEHLRQNEEIWRLFYPQHYNNGRQLPPIEENRRQTKFVKGRGRKTAVPGQARGTKRQRTVEPATQQTSDFSSSVQASAMPLPQHQRTFENLQSPGTQQFFANIHSLRNHQRIGHQAGTQLSHPSSVIQHGEDDHNDRVKKRRTGPAEYDVRKESSTMDPATTNRGSFVQHLNGQRGNVSTPAKKHAQANRRRQQIRTQQHGQVAQIVNPGWNHIVGTAISDERARQAQVEATLTSHDLRPEASVDVPSQQEQSPVDDEQWAGFSSSPFKEAGVFQKESANLASSAADESSSFMGPLELYSSPIRYDLMAMPRVPIGGVQWQDEYAGPPVAHDVVDLTAANEVRHLPSSSPATGRAEVNLLDESEIPQIPSSPLEFGLNDSGYFPGGSTEGNDDGSQPFPQAQEDGFEFDPHDVDLSQVSDFNISHNQAENPEQASPSYTEASVLMPEYQDDESDSFDLTQVSQFNAYSQGEFAQIPEVQTQAPEIFGDGHDLQALTEPTLTQEYQSQPESPVVQSDRPQLQNQEDDQIALPPRSANISTTKEPIFIDLAEEEPETSQPNTSNTDDLAAEDWDFPNKDDEESSAEEEPPRQPSWSQLNDHASAHRAQSGEDFFESCEQCLQHGRMMDAWGAEKTKKKVKGEAIGYGTMTEETKMELHDKMMRQAGLPKKIRNREIYQGL</sequence>
<comment type="caution">
    <text evidence="2">The sequence shown here is derived from an EMBL/GenBank/DDBJ whole genome shotgun (WGS) entry which is preliminary data.</text>
</comment>
<proteinExistence type="predicted"/>
<feature type="region of interest" description="Disordered" evidence="1">
    <location>
        <begin position="1"/>
        <end position="41"/>
    </location>
</feature>
<feature type="region of interest" description="Disordered" evidence="1">
    <location>
        <begin position="1098"/>
        <end position="1230"/>
    </location>
</feature>
<feature type="compositionally biased region" description="Acidic residues" evidence="1">
    <location>
        <begin position="1188"/>
        <end position="1207"/>
    </location>
</feature>
<feature type="region of interest" description="Disordered" evidence="1">
    <location>
        <begin position="744"/>
        <end position="786"/>
    </location>
</feature>
<dbReference type="Proteomes" id="UP000298493">
    <property type="component" value="Unassembled WGS sequence"/>
</dbReference>
<feature type="region of interest" description="Disordered" evidence="1">
    <location>
        <begin position="660"/>
        <end position="695"/>
    </location>
</feature>
<keyword evidence="3" id="KW-1185">Reference proteome</keyword>
<evidence type="ECO:0000256" key="1">
    <source>
        <dbReference type="SAM" id="MobiDB-lite"/>
    </source>
</evidence>
<feature type="compositionally biased region" description="Polar residues" evidence="1">
    <location>
        <begin position="13"/>
        <end position="25"/>
    </location>
</feature>
<accession>A0A4Z1NWC2</accession>
<feature type="region of interest" description="Disordered" evidence="1">
    <location>
        <begin position="368"/>
        <end position="396"/>
    </location>
</feature>
<feature type="compositionally biased region" description="Polar residues" evidence="1">
    <location>
        <begin position="1177"/>
        <end position="1186"/>
    </location>
</feature>
<feature type="region of interest" description="Disordered" evidence="1">
    <location>
        <begin position="851"/>
        <end position="882"/>
    </location>
</feature>
<protein>
    <submittedName>
        <fullName evidence="2">Uncharacterized protein</fullName>
    </submittedName>
</protein>
<evidence type="ECO:0000313" key="2">
    <source>
        <dbReference type="EMBL" id="TID15634.1"/>
    </source>
</evidence>
<feature type="compositionally biased region" description="Polar residues" evidence="1">
    <location>
        <begin position="307"/>
        <end position="322"/>
    </location>
</feature>
<feature type="region of interest" description="Disordered" evidence="1">
    <location>
        <begin position="270"/>
        <end position="334"/>
    </location>
</feature>
<gene>
    <name evidence="2" type="ORF">E6O75_ATG07962</name>
</gene>
<feature type="compositionally biased region" description="Polar residues" evidence="1">
    <location>
        <begin position="1118"/>
        <end position="1144"/>
    </location>
</feature>
<evidence type="ECO:0000313" key="3">
    <source>
        <dbReference type="Proteomes" id="UP000298493"/>
    </source>
</evidence>
<feature type="region of interest" description="Disordered" evidence="1">
    <location>
        <begin position="989"/>
        <end position="1034"/>
    </location>
</feature>
<reference evidence="2 3" key="1">
    <citation type="submission" date="2019-04" db="EMBL/GenBank/DDBJ databases">
        <title>High contiguity whole genome sequence and gene annotation resource for two Venturia nashicola isolates.</title>
        <authorList>
            <person name="Prokchorchik M."/>
            <person name="Won K."/>
            <person name="Lee Y."/>
            <person name="Choi E.D."/>
            <person name="Segonzac C."/>
            <person name="Sohn K.H."/>
        </authorList>
    </citation>
    <scope>NUCLEOTIDE SEQUENCE [LARGE SCALE GENOMIC DNA]</scope>
    <source>
        <strain evidence="2 3">PRI2</strain>
    </source>
</reference>
<organism evidence="2 3">
    <name type="scientific">Venturia nashicola</name>
    <dbReference type="NCBI Taxonomy" id="86259"/>
    <lineage>
        <taxon>Eukaryota</taxon>
        <taxon>Fungi</taxon>
        <taxon>Dikarya</taxon>
        <taxon>Ascomycota</taxon>
        <taxon>Pezizomycotina</taxon>
        <taxon>Dothideomycetes</taxon>
        <taxon>Pleosporomycetidae</taxon>
        <taxon>Venturiales</taxon>
        <taxon>Venturiaceae</taxon>
        <taxon>Venturia</taxon>
    </lineage>
</organism>
<name>A0A4Z1NWC2_9PEZI</name>